<gene>
    <name evidence="1" type="ORF">GALL_485860</name>
</gene>
<dbReference type="AlphaFoldDB" id="A0A1J5PWX4"/>
<protein>
    <recommendedName>
        <fullName evidence="2">Transmembrane transcriptional regulator (Anti-sigma factor)</fullName>
    </recommendedName>
</protein>
<reference evidence="1" key="1">
    <citation type="submission" date="2016-10" db="EMBL/GenBank/DDBJ databases">
        <title>Sequence of Gallionella enrichment culture.</title>
        <authorList>
            <person name="Poehlein A."/>
            <person name="Muehling M."/>
            <person name="Daniel R."/>
        </authorList>
    </citation>
    <scope>NUCLEOTIDE SEQUENCE</scope>
</reference>
<sequence>MTSKPAHPLSDDELHPLVDDQGTPQALAALQTRLAHDPLGQARLLQWQRQRDALRGLHAQVLAEPVPAALLQAGQRTSGARHTGQQGWRYGALAASVLLSFAAGWLGNANWAQSAARLASRPLLGQAQLDQNFVRQASLAHGVYVPEVLHPVEVSALQQAHLVQWLSKRLGKPLKVPDLTAQGFTLMGGRLLPGDTSVRAQFMFQNTAGRRITLYLGAVSHASPPGLSDKETRFSYASQNGIPSFYWVDQGFGYALAGQLPREVLMQLADSVYHQL</sequence>
<evidence type="ECO:0008006" key="2">
    <source>
        <dbReference type="Google" id="ProtNLM"/>
    </source>
</evidence>
<comment type="caution">
    <text evidence="1">The sequence shown here is derived from an EMBL/GenBank/DDBJ whole genome shotgun (WGS) entry which is preliminary data.</text>
</comment>
<organism evidence="1">
    <name type="scientific">mine drainage metagenome</name>
    <dbReference type="NCBI Taxonomy" id="410659"/>
    <lineage>
        <taxon>unclassified sequences</taxon>
        <taxon>metagenomes</taxon>
        <taxon>ecological metagenomes</taxon>
    </lineage>
</organism>
<proteinExistence type="predicted"/>
<accession>A0A1J5PWX4</accession>
<name>A0A1J5PWX4_9ZZZZ</name>
<evidence type="ECO:0000313" key="1">
    <source>
        <dbReference type="EMBL" id="OIQ69811.1"/>
    </source>
</evidence>
<dbReference type="EMBL" id="MLJW01004522">
    <property type="protein sequence ID" value="OIQ69811.1"/>
    <property type="molecule type" value="Genomic_DNA"/>
</dbReference>